<dbReference type="Gene3D" id="2.40.50.100">
    <property type="match status" value="1"/>
</dbReference>
<evidence type="ECO:0000256" key="1">
    <source>
        <dbReference type="ARBA" id="ARBA00009477"/>
    </source>
</evidence>
<evidence type="ECO:0000313" key="6">
    <source>
        <dbReference type="Proteomes" id="UP000781958"/>
    </source>
</evidence>
<accession>A0ABS4SLG6</accession>
<feature type="coiled-coil region" evidence="2">
    <location>
        <begin position="148"/>
        <end position="182"/>
    </location>
</feature>
<dbReference type="Gene3D" id="2.40.30.170">
    <property type="match status" value="1"/>
</dbReference>
<feature type="domain" description="CusB-like beta-barrel" evidence="3">
    <location>
        <begin position="228"/>
        <end position="277"/>
    </location>
</feature>
<dbReference type="Proteomes" id="UP000781958">
    <property type="component" value="Unassembled WGS sequence"/>
</dbReference>
<dbReference type="Gene3D" id="1.10.287.470">
    <property type="entry name" value="Helix hairpin bin"/>
    <property type="match status" value="1"/>
</dbReference>
<comment type="similarity">
    <text evidence="1">Belongs to the membrane fusion protein (MFP) (TC 8.A.1) family.</text>
</comment>
<organism evidence="5 6">
    <name type="scientific">Azospirillum rugosum</name>
    <dbReference type="NCBI Taxonomy" id="416170"/>
    <lineage>
        <taxon>Bacteria</taxon>
        <taxon>Pseudomonadati</taxon>
        <taxon>Pseudomonadota</taxon>
        <taxon>Alphaproteobacteria</taxon>
        <taxon>Rhodospirillales</taxon>
        <taxon>Azospirillaceae</taxon>
        <taxon>Azospirillum</taxon>
    </lineage>
</organism>
<evidence type="ECO:0000259" key="4">
    <source>
        <dbReference type="Pfam" id="PF25973"/>
    </source>
</evidence>
<keyword evidence="6" id="KW-1185">Reference proteome</keyword>
<feature type="domain" description="CzcB-like barrel-sandwich hybrid" evidence="4">
    <location>
        <begin position="59"/>
        <end position="223"/>
    </location>
</feature>
<dbReference type="PANTHER" id="PTHR30469">
    <property type="entry name" value="MULTIDRUG RESISTANCE PROTEIN MDTA"/>
    <property type="match status" value="1"/>
</dbReference>
<dbReference type="SUPFAM" id="SSF111369">
    <property type="entry name" value="HlyD-like secretion proteins"/>
    <property type="match status" value="1"/>
</dbReference>
<evidence type="ECO:0000259" key="3">
    <source>
        <dbReference type="Pfam" id="PF25954"/>
    </source>
</evidence>
<keyword evidence="2" id="KW-0175">Coiled coil</keyword>
<dbReference type="RefSeq" id="WP_209767257.1">
    <property type="nucleotide sequence ID" value="NZ_JAGINP010000010.1"/>
</dbReference>
<dbReference type="PANTHER" id="PTHR30469:SF15">
    <property type="entry name" value="HLYD FAMILY OF SECRETION PROTEINS"/>
    <property type="match status" value="1"/>
</dbReference>
<dbReference type="InterPro" id="IPR058647">
    <property type="entry name" value="BSH_CzcB-like"/>
</dbReference>
<evidence type="ECO:0000256" key="2">
    <source>
        <dbReference type="SAM" id="Coils"/>
    </source>
</evidence>
<dbReference type="Pfam" id="PF25973">
    <property type="entry name" value="BSH_CzcB"/>
    <property type="match status" value="1"/>
</dbReference>
<dbReference type="NCBIfam" id="TIGR01730">
    <property type="entry name" value="RND_mfp"/>
    <property type="match status" value="1"/>
</dbReference>
<dbReference type="InterPro" id="IPR006143">
    <property type="entry name" value="RND_pump_MFP"/>
</dbReference>
<gene>
    <name evidence="5" type="ORF">J2851_003105</name>
</gene>
<sequence>MRRALRRTLYVLTAALLAGGAVYALRFRPVAVPLAAAERDVLVEVYGLGTVEARVRSAVGLEVAGTLTELSADHGDRVAKGMTLARLDSSQQEARVAEVKAAVGQARAARDKAAAAIVKARSLLDKRRQTNERRQTLLGKGSVSVEAAQDSAADLKVAEAELDVARADLAVAEAVIADAEARLRYETARLGRHVLTAPFDALVVARHKELGAAVNPGEPLFTLIAPDSVWALVHVDEASAGGLREGQPARVRLRSLPGQAFDARIVRIEMESDRVTEERKVYLKCDVCPPRVFLAEQVEATIAVDRLESALLVPQTAVERYDGRRGVVWTVEDGRLARRTLDFGRRTLDGRLQIVDGLPDGARAVTETVPGLREGRRADVTGSTP</sequence>
<protein>
    <submittedName>
        <fullName evidence="5">HlyD family secretion protein</fullName>
    </submittedName>
</protein>
<dbReference type="Pfam" id="PF25954">
    <property type="entry name" value="Beta-barrel_RND_2"/>
    <property type="match status" value="1"/>
</dbReference>
<name>A0ABS4SLG6_9PROT</name>
<proteinExistence type="inferred from homology"/>
<dbReference type="EMBL" id="JAGINP010000010">
    <property type="protein sequence ID" value="MBP2293322.1"/>
    <property type="molecule type" value="Genomic_DNA"/>
</dbReference>
<evidence type="ECO:0000313" key="5">
    <source>
        <dbReference type="EMBL" id="MBP2293322.1"/>
    </source>
</evidence>
<dbReference type="Gene3D" id="2.40.420.20">
    <property type="match status" value="1"/>
</dbReference>
<dbReference type="InterPro" id="IPR058792">
    <property type="entry name" value="Beta-barrel_RND_2"/>
</dbReference>
<reference evidence="5 6" key="1">
    <citation type="submission" date="2021-03" db="EMBL/GenBank/DDBJ databases">
        <title>Genomic Encyclopedia of Type Strains, Phase III (KMG-III): the genomes of soil and plant-associated and newly described type strains.</title>
        <authorList>
            <person name="Whitman W."/>
        </authorList>
    </citation>
    <scope>NUCLEOTIDE SEQUENCE [LARGE SCALE GENOMIC DNA]</scope>
    <source>
        <strain evidence="5 6">IMMIB AFH-6</strain>
    </source>
</reference>
<comment type="caution">
    <text evidence="5">The sequence shown here is derived from an EMBL/GenBank/DDBJ whole genome shotgun (WGS) entry which is preliminary data.</text>
</comment>